<gene>
    <name evidence="5" type="ORF">GQ55_2G379400</name>
</gene>
<dbReference type="STRING" id="1504633.A0A2T7EWQ5"/>
<protein>
    <recommendedName>
        <fullName evidence="4">AAA+ ATPase domain-containing protein</fullName>
    </recommendedName>
</protein>
<dbReference type="GO" id="GO:0016887">
    <property type="term" value="F:ATP hydrolysis activity"/>
    <property type="evidence" value="ECO:0007669"/>
    <property type="project" value="InterPro"/>
</dbReference>
<name>A0A2T7EWQ5_9POAL</name>
<evidence type="ECO:0000313" key="5">
    <source>
        <dbReference type="EMBL" id="PUZ72257.1"/>
    </source>
</evidence>
<dbReference type="AlphaFoldDB" id="A0A2T7EWQ5"/>
<dbReference type="OrthoDB" id="10251412at2759"/>
<dbReference type="SUPFAM" id="SSF52540">
    <property type="entry name" value="P-loop containing nucleoside triphosphate hydrolases"/>
    <property type="match status" value="1"/>
</dbReference>
<feature type="region of interest" description="Disordered" evidence="3">
    <location>
        <begin position="221"/>
        <end position="242"/>
    </location>
</feature>
<dbReference type="GO" id="GO:0005524">
    <property type="term" value="F:ATP binding"/>
    <property type="evidence" value="ECO:0007669"/>
    <property type="project" value="UniProtKB-KW"/>
</dbReference>
<dbReference type="Pfam" id="PF00004">
    <property type="entry name" value="AAA"/>
    <property type="match status" value="1"/>
</dbReference>
<sequence length="293" mass="32945">MGELCLAVRGARRRLSMVPGDSMTHVFEGVEFKWTSTSTRRSRRRGRHHDDDGRRAPDALVLCFDAEQTDLALGRYVPFIIATVGEERWRQCKIEIVMNVGSSWHGITHHHPAKFDTLAMDPELKRTLIADLDRFLKRKDYYRRIGKAWTRGYLLYGPPGTGKSSLVAAMANYLHFNLYDLDLSDVHSNSTLQKLLIGLENKSILVIEDIDCCLSAASREEKSDDAESDSSDSGKGRPAPTDGVTLSGLLNFIDGLWSTSGEQRIIVFTTNYKDRLDAALLRPGRMDMQVHMG</sequence>
<organism evidence="5 6">
    <name type="scientific">Panicum hallii var. hallii</name>
    <dbReference type="NCBI Taxonomy" id="1504633"/>
    <lineage>
        <taxon>Eukaryota</taxon>
        <taxon>Viridiplantae</taxon>
        <taxon>Streptophyta</taxon>
        <taxon>Embryophyta</taxon>
        <taxon>Tracheophyta</taxon>
        <taxon>Spermatophyta</taxon>
        <taxon>Magnoliopsida</taxon>
        <taxon>Liliopsida</taxon>
        <taxon>Poales</taxon>
        <taxon>Poaceae</taxon>
        <taxon>PACMAD clade</taxon>
        <taxon>Panicoideae</taxon>
        <taxon>Panicodae</taxon>
        <taxon>Paniceae</taxon>
        <taxon>Panicinae</taxon>
        <taxon>Panicum</taxon>
        <taxon>Panicum sect. Panicum</taxon>
    </lineage>
</organism>
<dbReference type="Gramene" id="PUZ72257">
    <property type="protein sequence ID" value="PUZ72257"/>
    <property type="gene ID" value="GQ55_2G379400"/>
</dbReference>
<dbReference type="PANTHER" id="PTHR23070">
    <property type="entry name" value="BCS1 AAA-TYPE ATPASE"/>
    <property type="match status" value="1"/>
</dbReference>
<accession>A0A2T7EWQ5</accession>
<keyword evidence="6" id="KW-1185">Reference proteome</keyword>
<feature type="domain" description="AAA+ ATPase" evidence="4">
    <location>
        <begin position="149"/>
        <end position="293"/>
    </location>
</feature>
<dbReference type="PROSITE" id="PS00674">
    <property type="entry name" value="AAA"/>
    <property type="match status" value="1"/>
</dbReference>
<dbReference type="InterPro" id="IPR003960">
    <property type="entry name" value="ATPase_AAA_CS"/>
</dbReference>
<evidence type="ECO:0000313" key="6">
    <source>
        <dbReference type="Proteomes" id="UP000244336"/>
    </source>
</evidence>
<keyword evidence="2" id="KW-0067">ATP-binding</keyword>
<dbReference type="EMBL" id="CM009750">
    <property type="protein sequence ID" value="PUZ72257.1"/>
    <property type="molecule type" value="Genomic_DNA"/>
</dbReference>
<evidence type="ECO:0000256" key="2">
    <source>
        <dbReference type="RuleBase" id="RU003651"/>
    </source>
</evidence>
<dbReference type="CDD" id="cd19510">
    <property type="entry name" value="RecA-like_BCS1"/>
    <property type="match status" value="1"/>
</dbReference>
<dbReference type="InterPro" id="IPR003959">
    <property type="entry name" value="ATPase_AAA_core"/>
</dbReference>
<dbReference type="InterPro" id="IPR003593">
    <property type="entry name" value="AAA+_ATPase"/>
</dbReference>
<keyword evidence="2" id="KW-0547">Nucleotide-binding</keyword>
<evidence type="ECO:0000259" key="4">
    <source>
        <dbReference type="SMART" id="SM00382"/>
    </source>
</evidence>
<dbReference type="Proteomes" id="UP000244336">
    <property type="component" value="Chromosome 2"/>
</dbReference>
<reference evidence="5 6" key="1">
    <citation type="submission" date="2018-04" db="EMBL/GenBank/DDBJ databases">
        <title>WGS assembly of Panicum hallii var. hallii HAL2.</title>
        <authorList>
            <person name="Lovell J."/>
            <person name="Jenkins J."/>
            <person name="Lowry D."/>
            <person name="Mamidi S."/>
            <person name="Sreedasyam A."/>
            <person name="Weng X."/>
            <person name="Barry K."/>
            <person name="Bonette J."/>
            <person name="Campitelli B."/>
            <person name="Daum C."/>
            <person name="Gordon S."/>
            <person name="Gould B."/>
            <person name="Lipzen A."/>
            <person name="MacQueen A."/>
            <person name="Palacio-Mejia J."/>
            <person name="Plott C."/>
            <person name="Shakirov E."/>
            <person name="Shu S."/>
            <person name="Yoshinaga Y."/>
            <person name="Zane M."/>
            <person name="Rokhsar D."/>
            <person name="Grimwood J."/>
            <person name="Schmutz J."/>
            <person name="Juenger T."/>
        </authorList>
    </citation>
    <scope>NUCLEOTIDE SEQUENCE [LARGE SCALE GENOMIC DNA]</scope>
    <source>
        <strain evidence="6">cv. HAL2</strain>
    </source>
</reference>
<dbReference type="InterPro" id="IPR050747">
    <property type="entry name" value="Mitochondrial_chaperone_BCS1"/>
</dbReference>
<dbReference type="InterPro" id="IPR027417">
    <property type="entry name" value="P-loop_NTPase"/>
</dbReference>
<dbReference type="Gene3D" id="3.40.50.300">
    <property type="entry name" value="P-loop containing nucleotide triphosphate hydrolases"/>
    <property type="match status" value="1"/>
</dbReference>
<proteinExistence type="inferred from homology"/>
<evidence type="ECO:0000256" key="3">
    <source>
        <dbReference type="SAM" id="MobiDB-lite"/>
    </source>
</evidence>
<comment type="similarity">
    <text evidence="1">Belongs to the AAA ATPase family. BCS1 subfamily.</text>
</comment>
<dbReference type="SMART" id="SM00382">
    <property type="entry name" value="AAA"/>
    <property type="match status" value="1"/>
</dbReference>
<evidence type="ECO:0000256" key="1">
    <source>
        <dbReference type="ARBA" id="ARBA00007448"/>
    </source>
</evidence>